<dbReference type="EMBL" id="NHYE01005134">
    <property type="protein sequence ID" value="PPQ76666.1"/>
    <property type="molecule type" value="Genomic_DNA"/>
</dbReference>
<dbReference type="Proteomes" id="UP000284706">
    <property type="component" value="Unassembled WGS sequence"/>
</dbReference>
<proteinExistence type="predicted"/>
<sequence length="334" mass="37909">MWALPVQLRFDKWQSQIDAQYTYHHDSADTNANADAYESQSHFHSHSSERRSLLNHSQTRRRYSFLPFLVVSTLFLALLCTTSLLLSHSFPVAVSSKTLRLWRFWLFGSPSLDYQVASAAASPADTPTLLNSSIVPTDTSVTATWENLKAGEHCLRYATREYTARLQVQVSDDSFPELPEPQAQDMLKLCRETPVRIHGRERWTSFCQDLGFGRGVWGFWVVDFEEPDCETTWGEFRDLVSMPISFVAVVPSNIFAQGCTPSLTDESQDQTVVRRFSSHLENLQTGSNWQIMCTTTPADIEGHHFSTPLDCYRLARLGTYGVWDVADSSCDELD</sequence>
<evidence type="ECO:0000256" key="1">
    <source>
        <dbReference type="SAM" id="Phobius"/>
    </source>
</evidence>
<keyword evidence="1" id="KW-1133">Transmembrane helix</keyword>
<organism evidence="2 3">
    <name type="scientific">Gymnopilus dilepis</name>
    <dbReference type="NCBI Taxonomy" id="231916"/>
    <lineage>
        <taxon>Eukaryota</taxon>
        <taxon>Fungi</taxon>
        <taxon>Dikarya</taxon>
        <taxon>Basidiomycota</taxon>
        <taxon>Agaricomycotina</taxon>
        <taxon>Agaricomycetes</taxon>
        <taxon>Agaricomycetidae</taxon>
        <taxon>Agaricales</taxon>
        <taxon>Agaricineae</taxon>
        <taxon>Hymenogastraceae</taxon>
        <taxon>Gymnopilus</taxon>
    </lineage>
</organism>
<name>A0A409WDW6_9AGAR</name>
<feature type="transmembrane region" description="Helical" evidence="1">
    <location>
        <begin position="65"/>
        <end position="86"/>
    </location>
</feature>
<keyword evidence="1" id="KW-0472">Membrane</keyword>
<evidence type="ECO:0000313" key="3">
    <source>
        <dbReference type="Proteomes" id="UP000284706"/>
    </source>
</evidence>
<dbReference type="InParanoid" id="A0A409WDW6"/>
<dbReference type="OrthoDB" id="3153758at2759"/>
<gene>
    <name evidence="2" type="ORF">CVT26_013959</name>
</gene>
<keyword evidence="1" id="KW-0812">Transmembrane</keyword>
<accession>A0A409WDW6</accession>
<protein>
    <submittedName>
        <fullName evidence="2">Uncharacterized protein</fullName>
    </submittedName>
</protein>
<evidence type="ECO:0000313" key="2">
    <source>
        <dbReference type="EMBL" id="PPQ76666.1"/>
    </source>
</evidence>
<reference evidence="2 3" key="1">
    <citation type="journal article" date="2018" name="Evol. Lett.">
        <title>Horizontal gene cluster transfer increased hallucinogenic mushroom diversity.</title>
        <authorList>
            <person name="Reynolds H.T."/>
            <person name="Vijayakumar V."/>
            <person name="Gluck-Thaler E."/>
            <person name="Korotkin H.B."/>
            <person name="Matheny P.B."/>
            <person name="Slot J.C."/>
        </authorList>
    </citation>
    <scope>NUCLEOTIDE SEQUENCE [LARGE SCALE GENOMIC DNA]</scope>
    <source>
        <strain evidence="2 3">SRW20</strain>
    </source>
</reference>
<keyword evidence="3" id="KW-1185">Reference proteome</keyword>
<dbReference type="AlphaFoldDB" id="A0A409WDW6"/>
<comment type="caution">
    <text evidence="2">The sequence shown here is derived from an EMBL/GenBank/DDBJ whole genome shotgun (WGS) entry which is preliminary data.</text>
</comment>